<dbReference type="GO" id="GO:0006508">
    <property type="term" value="P:proteolysis"/>
    <property type="evidence" value="ECO:0007669"/>
    <property type="project" value="InterPro"/>
</dbReference>
<accession>A0AAU2GU57</accession>
<gene>
    <name evidence="4" type="ORF">OHV25_03380</name>
</gene>
<dbReference type="PROSITE" id="PS00708">
    <property type="entry name" value="PRO_ENDOPEP_SER"/>
    <property type="match status" value="1"/>
</dbReference>
<dbReference type="InterPro" id="IPR000073">
    <property type="entry name" value="AB_hydrolase_1"/>
</dbReference>
<dbReference type="PANTHER" id="PTHR43248:SF2">
    <property type="entry name" value="PROLYL AMINOPEPTIDASE"/>
    <property type="match status" value="1"/>
</dbReference>
<organism evidence="4">
    <name type="scientific">Streptomyces sp. NBC_00060</name>
    <dbReference type="NCBI Taxonomy" id="2975636"/>
    <lineage>
        <taxon>Bacteria</taxon>
        <taxon>Bacillati</taxon>
        <taxon>Actinomycetota</taxon>
        <taxon>Actinomycetes</taxon>
        <taxon>Kitasatosporales</taxon>
        <taxon>Streptomycetaceae</taxon>
        <taxon>Streptomyces</taxon>
    </lineage>
</organism>
<reference evidence="4" key="1">
    <citation type="submission" date="2022-10" db="EMBL/GenBank/DDBJ databases">
        <title>The complete genomes of actinobacterial strains from the NBC collection.</title>
        <authorList>
            <person name="Joergensen T.S."/>
            <person name="Alvarez Arevalo M."/>
            <person name="Sterndorff E.B."/>
            <person name="Faurdal D."/>
            <person name="Vuksanovic O."/>
            <person name="Mourched A.-S."/>
            <person name="Charusanti P."/>
            <person name="Shaw S."/>
            <person name="Blin K."/>
            <person name="Weber T."/>
        </authorList>
    </citation>
    <scope>NUCLEOTIDE SEQUENCE</scope>
    <source>
        <strain evidence="4">NBC_00060</strain>
    </source>
</reference>
<dbReference type="InterPro" id="IPR051601">
    <property type="entry name" value="Serine_prot/Carboxylest_S33"/>
</dbReference>
<dbReference type="Pfam" id="PF00561">
    <property type="entry name" value="Abhydrolase_1"/>
    <property type="match status" value="1"/>
</dbReference>
<evidence type="ECO:0000256" key="1">
    <source>
        <dbReference type="ARBA" id="ARBA00010088"/>
    </source>
</evidence>
<evidence type="ECO:0000313" key="4">
    <source>
        <dbReference type="EMBL" id="WTU38674.1"/>
    </source>
</evidence>
<keyword evidence="2 4" id="KW-0378">Hydrolase</keyword>
<evidence type="ECO:0000259" key="3">
    <source>
        <dbReference type="Pfam" id="PF00561"/>
    </source>
</evidence>
<dbReference type="SUPFAM" id="SSF53474">
    <property type="entry name" value="alpha/beta-Hydrolases"/>
    <property type="match status" value="1"/>
</dbReference>
<feature type="domain" description="AB hydrolase-1" evidence="3">
    <location>
        <begin position="44"/>
        <end position="199"/>
    </location>
</feature>
<comment type="similarity">
    <text evidence="1">Belongs to the peptidase S33 family.</text>
</comment>
<dbReference type="InterPro" id="IPR029058">
    <property type="entry name" value="AB_hydrolase_fold"/>
</dbReference>
<protein>
    <submittedName>
        <fullName evidence="4">Alpha/beta hydrolase</fullName>
    </submittedName>
</protein>
<name>A0AAU2GU57_9ACTN</name>
<dbReference type="AlphaFoldDB" id="A0AAU2GU57"/>
<dbReference type="GO" id="GO:0004177">
    <property type="term" value="F:aminopeptidase activity"/>
    <property type="evidence" value="ECO:0007669"/>
    <property type="project" value="UniProtKB-EC"/>
</dbReference>
<dbReference type="EMBL" id="CP108253">
    <property type="protein sequence ID" value="WTU38674.1"/>
    <property type="molecule type" value="Genomic_DNA"/>
</dbReference>
<dbReference type="PRINTS" id="PR00793">
    <property type="entry name" value="PROAMNOPTASE"/>
</dbReference>
<proteinExistence type="inferred from homology"/>
<sequence length="421" mass="45990">MNPAYATVDHVFTVPLDHAAPHGPTLQVFAREVVDRARAGERLPWLLYLQGGPGGKSPRPSAGSPGWLDHALKTHRVLLLDQRGTGRSTPVTGRTAAKFPSPAAFADHLAHFRADAIVADAELIRRRLCGDEPWETLGQSYGGFLTLTYLSQAPEGLRACYVAGGLPGLAATADDVYARTYPRVRDRVLDFYARYPDDAARLREIADLLSATDVRLPDGDRLTPRRLRALGLALGMGDGHERIHWLLDEALDAEGELTDTFLHQMMSMTGFTGNPLFAVLQETLYGQGASATGWAAARALGDFPEFADDADPFLLTGEMIYPWMFQEIAALRPFAGAADLLARRTDWPPLYDMDRLAANEVPLAAIVYHDDMYVDAGLSLRTAREVGACRVWVTNEWEHDGLTASGGRVLARLMDLAAGRA</sequence>
<evidence type="ECO:0000256" key="2">
    <source>
        <dbReference type="ARBA" id="ARBA00022801"/>
    </source>
</evidence>
<dbReference type="Gene3D" id="3.40.50.1820">
    <property type="entry name" value="alpha/beta hydrolase"/>
    <property type="match status" value="1"/>
</dbReference>
<dbReference type="InterPro" id="IPR002410">
    <property type="entry name" value="Peptidase_S33"/>
</dbReference>
<dbReference type="GO" id="GO:0004252">
    <property type="term" value="F:serine-type endopeptidase activity"/>
    <property type="evidence" value="ECO:0007669"/>
    <property type="project" value="InterPro"/>
</dbReference>
<dbReference type="PANTHER" id="PTHR43248">
    <property type="entry name" value="2-SUCCINYL-6-HYDROXY-2,4-CYCLOHEXADIENE-1-CARBOXYLATE SYNTHASE"/>
    <property type="match status" value="1"/>
</dbReference>
<dbReference type="InterPro" id="IPR002471">
    <property type="entry name" value="Pept_S9_AS"/>
</dbReference>